<dbReference type="Proteomes" id="UP001194714">
    <property type="component" value="Unassembled WGS sequence"/>
</dbReference>
<dbReference type="Gene3D" id="3.90.930.1">
    <property type="match status" value="2"/>
</dbReference>
<dbReference type="SUPFAM" id="SSF82185">
    <property type="entry name" value="Histone H3 K4-specific methyltransferase SET7/9 N-terminal domain"/>
    <property type="match status" value="3"/>
</dbReference>
<gene>
    <name evidence="1" type="ORF">NEPTK9_000956</name>
</gene>
<protein>
    <recommendedName>
        <fullName evidence="3">Phophatidylinositol-4-phosphate 5-kinase</fullName>
    </recommendedName>
</protein>
<organism evidence="1 2">
    <name type="scientific">Candidatus Neptunichlamydia vexilliferae</name>
    <dbReference type="NCBI Taxonomy" id="1651774"/>
    <lineage>
        <taxon>Bacteria</taxon>
        <taxon>Pseudomonadati</taxon>
        <taxon>Chlamydiota</taxon>
        <taxon>Chlamydiia</taxon>
        <taxon>Parachlamydiales</taxon>
        <taxon>Simkaniaceae</taxon>
        <taxon>Candidatus Neptunichlamydia</taxon>
    </lineage>
</organism>
<proteinExistence type="predicted"/>
<dbReference type="Pfam" id="PF07661">
    <property type="entry name" value="MORN_2"/>
    <property type="match status" value="1"/>
</dbReference>
<dbReference type="PROSITE" id="PS51257">
    <property type="entry name" value="PROKAR_LIPOPROTEIN"/>
    <property type="match status" value="1"/>
</dbReference>
<accession>A0ABS0AZ98</accession>
<comment type="caution">
    <text evidence="1">The sequence shown here is derived from an EMBL/GenBank/DDBJ whole genome shotgun (WGS) entry which is preliminary data.</text>
</comment>
<name>A0ABS0AZ98_9BACT</name>
<reference evidence="1 2" key="1">
    <citation type="submission" date="2020-01" db="EMBL/GenBank/DDBJ databases">
        <title>Draft genome sequence of Cand. Neptunochlamydia vexilliferae K9.</title>
        <authorList>
            <person name="Schulz F."/>
            <person name="Koestlbacher S."/>
            <person name="Wascher F."/>
            <person name="Pizzetti I."/>
            <person name="Horn M."/>
        </authorList>
    </citation>
    <scope>NUCLEOTIDE SEQUENCE [LARGE SCALE GENOMIC DNA]</scope>
    <source>
        <strain evidence="1 2">K9</strain>
    </source>
</reference>
<dbReference type="EMBL" id="JAAEJV010000022">
    <property type="protein sequence ID" value="MBF5059442.1"/>
    <property type="molecule type" value="Genomic_DNA"/>
</dbReference>
<keyword evidence="2" id="KW-1185">Reference proteome</keyword>
<evidence type="ECO:0008006" key="3">
    <source>
        <dbReference type="Google" id="ProtNLM"/>
    </source>
</evidence>
<evidence type="ECO:0000313" key="2">
    <source>
        <dbReference type="Proteomes" id="UP001194714"/>
    </source>
</evidence>
<sequence>MKDGINKKRYCKVKKIILGLLFMTLVGCATRETHQEKLSSIQIVDRNGFKETISSPERLDLYERADFLSPQPYEKVLRMYGRNIHGKTFSKLTTYHDNGEIWQYLETVNGRAAGIYREWHDNGVLRLDVVVIEGIGDLTEDAQRNWIFDGVSKVWDRQGNRVAEIYYDKGKLQGNAYFYHPNGKVSKVVPHENDRIDGEIIYYDEKEKMIGKTPYFKGKKEGITFFRGDRVQPAYSEQYQSGLLVQATYHDFSGKITHRIEKGAGKKPTYVDGVLLSVEEYRNGIPEGEVQVFNEQGHLQTLFHVKEGMKHGEEWVYYEYFGDKKPQPKLYIEWYEDTIQGLCRTWYSNGILESEREMMDNMKHGISSAWYKDGSLMLIEEYEHDRLCKGTYLKRGERVPVSSIENGEGTATLYDPDGVFMKRAVYVKGHPVDEL</sequence>
<evidence type="ECO:0000313" key="1">
    <source>
        <dbReference type="EMBL" id="MBF5059442.1"/>
    </source>
</evidence>
<dbReference type="InterPro" id="IPR011652">
    <property type="entry name" value="MORN_2"/>
</dbReference>